<dbReference type="GO" id="GO:0003713">
    <property type="term" value="F:transcription coactivator activity"/>
    <property type="evidence" value="ECO:0007669"/>
    <property type="project" value="TreeGrafter"/>
</dbReference>
<dbReference type="AlphaFoldDB" id="A0A8S4NBG0"/>
<dbReference type="SMART" id="SM00576">
    <property type="entry name" value="BTP"/>
    <property type="match status" value="1"/>
</dbReference>
<keyword evidence="2" id="KW-0805">Transcription regulation</keyword>
<dbReference type="EMBL" id="CAIIXF020000002">
    <property type="protein sequence ID" value="CAH1778170.1"/>
    <property type="molecule type" value="Genomic_DNA"/>
</dbReference>
<organism evidence="7 8">
    <name type="scientific">Owenia fusiformis</name>
    <name type="common">Polychaete worm</name>
    <dbReference type="NCBI Taxonomy" id="6347"/>
    <lineage>
        <taxon>Eukaryota</taxon>
        <taxon>Metazoa</taxon>
        <taxon>Spiralia</taxon>
        <taxon>Lophotrochozoa</taxon>
        <taxon>Annelida</taxon>
        <taxon>Polychaeta</taxon>
        <taxon>Sedentaria</taxon>
        <taxon>Canalipalpata</taxon>
        <taxon>Sabellida</taxon>
        <taxon>Oweniida</taxon>
        <taxon>Oweniidae</taxon>
        <taxon>Owenia</taxon>
    </lineage>
</organism>
<dbReference type="GO" id="GO:0005634">
    <property type="term" value="C:nucleus"/>
    <property type="evidence" value="ECO:0007669"/>
    <property type="project" value="UniProtKB-SubCell"/>
</dbReference>
<keyword evidence="4" id="KW-0539">Nucleus</keyword>
<proteinExistence type="predicted"/>
<feature type="compositionally biased region" description="Basic and acidic residues" evidence="5">
    <location>
        <begin position="20"/>
        <end position="33"/>
    </location>
</feature>
<feature type="domain" description="Bromodomain associated" evidence="6">
    <location>
        <begin position="149"/>
        <end position="228"/>
    </location>
</feature>
<dbReference type="Proteomes" id="UP000749559">
    <property type="component" value="Unassembled WGS sequence"/>
</dbReference>
<dbReference type="PANTHER" id="PTHR28598">
    <property type="entry name" value="STAGA COMPLEX 65 SUBUNIT GAMMA"/>
    <property type="match status" value="1"/>
</dbReference>
<dbReference type="InterPro" id="IPR039460">
    <property type="entry name" value="SUPT7L/Spt7"/>
</dbReference>
<dbReference type="GO" id="GO:0046982">
    <property type="term" value="F:protein heterodimerization activity"/>
    <property type="evidence" value="ECO:0007669"/>
    <property type="project" value="InterPro"/>
</dbReference>
<gene>
    <name evidence="7" type="ORF">OFUS_LOCUS5130</name>
</gene>
<reference evidence="7" key="1">
    <citation type="submission" date="2022-03" db="EMBL/GenBank/DDBJ databases">
        <authorList>
            <person name="Martin C."/>
        </authorList>
    </citation>
    <scope>NUCLEOTIDE SEQUENCE</scope>
</reference>
<dbReference type="Gene3D" id="1.10.20.10">
    <property type="entry name" value="Histone, subunit A"/>
    <property type="match status" value="1"/>
</dbReference>
<dbReference type="GO" id="GO:0000124">
    <property type="term" value="C:SAGA complex"/>
    <property type="evidence" value="ECO:0007669"/>
    <property type="project" value="InterPro"/>
</dbReference>
<keyword evidence="3" id="KW-0804">Transcription</keyword>
<evidence type="ECO:0000256" key="5">
    <source>
        <dbReference type="SAM" id="MobiDB-lite"/>
    </source>
</evidence>
<feature type="region of interest" description="Disordered" evidence="5">
    <location>
        <begin position="1"/>
        <end position="59"/>
    </location>
</feature>
<evidence type="ECO:0000259" key="6">
    <source>
        <dbReference type="SMART" id="SM00576"/>
    </source>
</evidence>
<accession>A0A8S4NBG0</accession>
<protein>
    <recommendedName>
        <fullName evidence="6">Bromodomain associated domain-containing protein</fullName>
    </recommendedName>
</protein>
<comment type="subcellular location">
    <subcellularLocation>
        <location evidence="1">Nucleus</location>
    </subcellularLocation>
</comment>
<feature type="region of interest" description="Disordered" evidence="5">
    <location>
        <begin position="334"/>
        <end position="389"/>
    </location>
</feature>
<dbReference type="Pfam" id="PF07524">
    <property type="entry name" value="Bromo_TP"/>
    <property type="match status" value="1"/>
</dbReference>
<dbReference type="InterPro" id="IPR006565">
    <property type="entry name" value="BTP"/>
</dbReference>
<sequence length="389" mass="43590">MSGKWGTLPPLPEVDSGLAAEERQKLTKPRPMEIEGPVLHQPSSRHRPPSNEKLPAGQCRTDPVTLHTIQLIQHAKEMHHLLYTVQQRIQDALRNDFAVDISEFPTAPPIPEYTGPGLKHIVKTSIPYLPREDNDFVRGIGQSPPALDRVSTQKLLKRSVATICAHAGYDASTDNVLDTLTDVTQEFYHQLTQSLRNVVDNEALNGSLPFKDPMEQVFQELGLGSVTSIHDFYQQRILGYHATMTETCQQLHRDYTKLIHQPHDLSRSTDDIKVLKIKDEPLTSINFPVMEDGEEFIDTEQLLQLEGFGGLDMTAAEVADALDNIKSEDIEARSDVFDEPQSEAEPQTPGTGSEVGDRTPDPNFMTSPTLLSPPSAMYMQNRAKRKRKR</sequence>
<evidence type="ECO:0000313" key="8">
    <source>
        <dbReference type="Proteomes" id="UP000749559"/>
    </source>
</evidence>
<evidence type="ECO:0000256" key="3">
    <source>
        <dbReference type="ARBA" id="ARBA00023163"/>
    </source>
</evidence>
<comment type="caution">
    <text evidence="7">The sequence shown here is derived from an EMBL/GenBank/DDBJ whole genome shotgun (WGS) entry which is preliminary data.</text>
</comment>
<dbReference type="OrthoDB" id="6021257at2759"/>
<evidence type="ECO:0000256" key="1">
    <source>
        <dbReference type="ARBA" id="ARBA00004123"/>
    </source>
</evidence>
<dbReference type="InterPro" id="IPR009072">
    <property type="entry name" value="Histone-fold"/>
</dbReference>
<evidence type="ECO:0000313" key="7">
    <source>
        <dbReference type="EMBL" id="CAH1778170.1"/>
    </source>
</evidence>
<name>A0A8S4NBG0_OWEFU</name>
<evidence type="ECO:0000256" key="4">
    <source>
        <dbReference type="ARBA" id="ARBA00023242"/>
    </source>
</evidence>
<dbReference type="CDD" id="cd06847">
    <property type="entry name" value="HFD_SUPT7L"/>
    <property type="match status" value="1"/>
</dbReference>
<dbReference type="PANTHER" id="PTHR28598:SF1">
    <property type="entry name" value="STAGA COMPLEX 65 SUBUNIT GAMMA"/>
    <property type="match status" value="1"/>
</dbReference>
<evidence type="ECO:0000256" key="2">
    <source>
        <dbReference type="ARBA" id="ARBA00023015"/>
    </source>
</evidence>
<keyword evidence="8" id="KW-1185">Reference proteome</keyword>